<dbReference type="InterPro" id="IPR028082">
    <property type="entry name" value="Peripla_BP_I"/>
</dbReference>
<gene>
    <name evidence="7" type="ORF">OIH86_20205</name>
</gene>
<sequence length="331" mass="34575">MKNNSKKFMVFVLMLILALMTACSGVSKSSSDGSSNSGSNDSSESKEDEKLTIALSVGTLANPFFVAMGKGAEEAGKELGAEVIVESAEYDLAKQTSQIENFITQKVDVILLNAVDTKGIAAAVLQAKEAGIPVIAVDVNADGGVDATVTSDNYQAGQLAGEYVIEQLGGKGNIAIIDGPPVSAVADRIKGFEDAIKGSDIKVVAKQNGEGSREKALTVMEGILQANPSGTINAVFAINDPEAIGVEIAQEQAGRKDEFFIVGVDGAPEATEAMAKEDSSIYATSAQSPSEMVKMAAEIGMKVKNGEEVEDLIKVPVELVTQDTLDSYKGW</sequence>
<evidence type="ECO:0000256" key="4">
    <source>
        <dbReference type="SAM" id="MobiDB-lite"/>
    </source>
</evidence>
<dbReference type="Pfam" id="PF13407">
    <property type="entry name" value="Peripla_BP_4"/>
    <property type="match status" value="1"/>
</dbReference>
<keyword evidence="8" id="KW-1185">Reference proteome</keyword>
<feature type="chain" id="PRO_5046821479" evidence="5">
    <location>
        <begin position="25"/>
        <end position="331"/>
    </location>
</feature>
<proteinExistence type="inferred from homology"/>
<comment type="caution">
    <text evidence="7">The sequence shown here is derived from an EMBL/GenBank/DDBJ whole genome shotgun (WGS) entry which is preliminary data.</text>
</comment>
<dbReference type="SUPFAM" id="SSF53822">
    <property type="entry name" value="Periplasmic binding protein-like I"/>
    <property type="match status" value="1"/>
</dbReference>
<accession>A0ABT3DLN6</accession>
<comment type="subcellular location">
    <subcellularLocation>
        <location evidence="1">Cell envelope</location>
    </subcellularLocation>
</comment>
<protein>
    <submittedName>
        <fullName evidence="7">ABC transporter substrate-binding protein</fullName>
    </submittedName>
</protein>
<dbReference type="CDD" id="cd06321">
    <property type="entry name" value="PBP1_ABC_sugar_binding-like"/>
    <property type="match status" value="1"/>
</dbReference>
<feature type="compositionally biased region" description="Low complexity" evidence="4">
    <location>
        <begin position="27"/>
        <end position="42"/>
    </location>
</feature>
<reference evidence="7 8" key="1">
    <citation type="submission" date="2022-10" db="EMBL/GenBank/DDBJ databases">
        <title>Draft genome assembly of moderately radiation resistant bacterium Metabacillus halosaccharovorans.</title>
        <authorList>
            <person name="Pal S."/>
            <person name="Gopinathan A."/>
        </authorList>
    </citation>
    <scope>NUCLEOTIDE SEQUENCE [LARGE SCALE GENOMIC DNA]</scope>
    <source>
        <strain evidence="7 8">VITHBRA001</strain>
    </source>
</reference>
<evidence type="ECO:0000259" key="6">
    <source>
        <dbReference type="Pfam" id="PF13407"/>
    </source>
</evidence>
<keyword evidence="3 5" id="KW-0732">Signal</keyword>
<dbReference type="EMBL" id="JAOYEY010000048">
    <property type="protein sequence ID" value="MCV9887973.1"/>
    <property type="molecule type" value="Genomic_DNA"/>
</dbReference>
<evidence type="ECO:0000313" key="8">
    <source>
        <dbReference type="Proteomes" id="UP001526147"/>
    </source>
</evidence>
<dbReference type="RefSeq" id="WP_264144179.1">
    <property type="nucleotide sequence ID" value="NZ_JAOYEY010000048.1"/>
</dbReference>
<evidence type="ECO:0000256" key="3">
    <source>
        <dbReference type="ARBA" id="ARBA00022729"/>
    </source>
</evidence>
<feature type="domain" description="Periplasmic binding protein" evidence="6">
    <location>
        <begin position="53"/>
        <end position="308"/>
    </location>
</feature>
<comment type="similarity">
    <text evidence="2">Belongs to the bacterial solute-binding protein 2 family.</text>
</comment>
<dbReference type="Gene3D" id="3.40.50.2300">
    <property type="match status" value="2"/>
</dbReference>
<dbReference type="InterPro" id="IPR025997">
    <property type="entry name" value="SBP_2_dom"/>
</dbReference>
<dbReference type="Proteomes" id="UP001526147">
    <property type="component" value="Unassembled WGS sequence"/>
</dbReference>
<evidence type="ECO:0000256" key="2">
    <source>
        <dbReference type="ARBA" id="ARBA00007639"/>
    </source>
</evidence>
<name>A0ABT3DLN6_9BACI</name>
<feature type="signal peptide" evidence="5">
    <location>
        <begin position="1"/>
        <end position="24"/>
    </location>
</feature>
<dbReference type="PANTHER" id="PTHR46847">
    <property type="entry name" value="D-ALLOSE-BINDING PERIPLASMIC PROTEIN-RELATED"/>
    <property type="match status" value="1"/>
</dbReference>
<evidence type="ECO:0000313" key="7">
    <source>
        <dbReference type="EMBL" id="MCV9887973.1"/>
    </source>
</evidence>
<dbReference type="PANTHER" id="PTHR46847:SF2">
    <property type="entry name" value="ABC TRANSPORTER SUGAR-BINDING PROTEIN"/>
    <property type="match status" value="1"/>
</dbReference>
<feature type="region of interest" description="Disordered" evidence="4">
    <location>
        <begin position="27"/>
        <end position="48"/>
    </location>
</feature>
<dbReference type="PROSITE" id="PS51257">
    <property type="entry name" value="PROKAR_LIPOPROTEIN"/>
    <property type="match status" value="1"/>
</dbReference>
<evidence type="ECO:0000256" key="1">
    <source>
        <dbReference type="ARBA" id="ARBA00004196"/>
    </source>
</evidence>
<evidence type="ECO:0000256" key="5">
    <source>
        <dbReference type="SAM" id="SignalP"/>
    </source>
</evidence>
<organism evidence="7 8">
    <name type="scientific">Metabacillus halosaccharovorans</name>
    <dbReference type="NCBI Taxonomy" id="930124"/>
    <lineage>
        <taxon>Bacteria</taxon>
        <taxon>Bacillati</taxon>
        <taxon>Bacillota</taxon>
        <taxon>Bacilli</taxon>
        <taxon>Bacillales</taxon>
        <taxon>Bacillaceae</taxon>
        <taxon>Metabacillus</taxon>
    </lineage>
</organism>